<gene>
    <name evidence="1" type="ORF">SAMN05444159_3742</name>
</gene>
<organism evidence="1 2">
    <name type="scientific">Bradyrhizobium lablabi</name>
    <dbReference type="NCBI Taxonomy" id="722472"/>
    <lineage>
        <taxon>Bacteria</taxon>
        <taxon>Pseudomonadati</taxon>
        <taxon>Pseudomonadota</taxon>
        <taxon>Alphaproteobacteria</taxon>
        <taxon>Hyphomicrobiales</taxon>
        <taxon>Nitrobacteraceae</taxon>
        <taxon>Bradyrhizobium</taxon>
    </lineage>
</organism>
<dbReference type="AlphaFoldDB" id="A0A1M6TZL1"/>
<proteinExistence type="predicted"/>
<sequence>MGVLETVATALIPGLDEIVRHGDPKRRAEALRRITELFVEEAAKLRSDHVDLFDGVLGGLIPNTEVAARVDLAERLSHVANAPRVLVGQLARENDLMIAGPLLRRSPAIDEAELIEIARAKGQGHLLAMAERPKLSPDLTDVIVRRGDREVVRRAAGNAGAAFSQIGYSTLIKRASKDGVLTLKVGQRDDLSEAQLRNLLEGTIDVIRRRLFEVVKPERQADIKRAMSKINGVPEVVESRRDFVPAQRTILALHRSGGLNEAALLGFAKAHQYEEAVAALSAMSGVKLATLDRLISGDRHDPVLILGKTIGLEWATVRALILLRLGPNRVPAPADIEIQRVNFARLMPSTAERVVNFWQARQSA</sequence>
<dbReference type="Pfam" id="PF10098">
    <property type="entry name" value="DUF2336"/>
    <property type="match status" value="1"/>
</dbReference>
<protein>
    <submittedName>
        <fullName evidence="1">Uncharacterized conserved protein, DUF2336 family</fullName>
    </submittedName>
</protein>
<evidence type="ECO:0000313" key="2">
    <source>
        <dbReference type="Proteomes" id="UP000189935"/>
    </source>
</evidence>
<reference evidence="1 2" key="1">
    <citation type="submission" date="2016-11" db="EMBL/GenBank/DDBJ databases">
        <authorList>
            <person name="Jaros S."/>
            <person name="Januszkiewicz K."/>
            <person name="Wedrychowicz H."/>
        </authorList>
    </citation>
    <scope>NUCLEOTIDE SEQUENCE [LARGE SCALE GENOMIC DNA]</scope>
    <source>
        <strain evidence="1 2">GAS499</strain>
    </source>
</reference>
<dbReference type="InterPro" id="IPR019285">
    <property type="entry name" value="DUF2336"/>
</dbReference>
<evidence type="ECO:0000313" key="1">
    <source>
        <dbReference type="EMBL" id="SHK62333.1"/>
    </source>
</evidence>
<name>A0A1M6TZL1_9BRAD</name>
<dbReference type="Proteomes" id="UP000189935">
    <property type="component" value="Chromosome I"/>
</dbReference>
<dbReference type="EMBL" id="LT670844">
    <property type="protein sequence ID" value="SHK62333.1"/>
    <property type="molecule type" value="Genomic_DNA"/>
</dbReference>
<accession>A0A1M6TZL1</accession>